<gene>
    <name evidence="1" type="ORF">DB43_GO00020</name>
</gene>
<dbReference type="InterPro" id="IPR029083">
    <property type="entry name" value="Imm32"/>
</dbReference>
<comment type="caution">
    <text evidence="1">The sequence shown here is derived from an EMBL/GenBank/DDBJ whole genome shotgun (WGS) entry which is preliminary data.</text>
</comment>
<dbReference type="EMBL" id="JSAM01000084">
    <property type="protein sequence ID" value="KIA77290.1"/>
    <property type="molecule type" value="Genomic_DNA"/>
</dbReference>
<dbReference type="AlphaFoldDB" id="A0A0C1C8A4"/>
<dbReference type="Proteomes" id="UP000031307">
    <property type="component" value="Unassembled WGS sequence"/>
</dbReference>
<proteinExistence type="predicted"/>
<name>A0A0C1C8A4_9BACT</name>
<accession>A0A0C1C8A4</accession>
<reference evidence="1 2" key="1">
    <citation type="journal article" date="2014" name="Mol. Biol. Evol.">
        <title>Massive expansion of Ubiquitination-related gene families within the Chlamydiae.</title>
        <authorList>
            <person name="Domman D."/>
            <person name="Collingro A."/>
            <person name="Lagkouvardos I."/>
            <person name="Gehre L."/>
            <person name="Weinmaier T."/>
            <person name="Rattei T."/>
            <person name="Subtil A."/>
            <person name="Horn M."/>
        </authorList>
    </citation>
    <scope>NUCLEOTIDE SEQUENCE [LARGE SCALE GENOMIC DNA]</scope>
    <source>
        <strain evidence="1 2">OEW1</strain>
    </source>
</reference>
<evidence type="ECO:0000313" key="1">
    <source>
        <dbReference type="EMBL" id="KIA77290.1"/>
    </source>
</evidence>
<dbReference type="Pfam" id="PF15566">
    <property type="entry name" value="Imm32"/>
    <property type="match status" value="1"/>
</dbReference>
<protein>
    <submittedName>
        <fullName evidence="1">Uncharacterized protein</fullName>
    </submittedName>
</protein>
<organism evidence="1 2">
    <name type="scientific">Parachlamydia acanthamoebae</name>
    <dbReference type="NCBI Taxonomy" id="83552"/>
    <lineage>
        <taxon>Bacteria</taxon>
        <taxon>Pseudomonadati</taxon>
        <taxon>Chlamydiota</taxon>
        <taxon>Chlamydiia</taxon>
        <taxon>Parachlamydiales</taxon>
        <taxon>Parachlamydiaceae</taxon>
        <taxon>Parachlamydia</taxon>
    </lineage>
</organism>
<evidence type="ECO:0000313" key="2">
    <source>
        <dbReference type="Proteomes" id="UP000031307"/>
    </source>
</evidence>
<dbReference type="PATRIC" id="fig|83552.4.peg.1562"/>
<sequence length="84" mass="9728">MEIKLEVPDYGEDGFIYKWEPDSEIEVKFQDNVVIVIANSSGLKSLANHLLNLAQENVPQYYYFNLDEYNSLEKGSIELIVQKK</sequence>
<dbReference type="RefSeq" id="WP_006341986.1">
    <property type="nucleotide sequence ID" value="NZ_BAWW01000039.1"/>
</dbReference>